<accession>A0AAE0Z5X5</accession>
<evidence type="ECO:0000313" key="1">
    <source>
        <dbReference type="EMBL" id="KAK3763389.1"/>
    </source>
</evidence>
<dbReference type="PROSITE" id="PS51257">
    <property type="entry name" value="PROKAR_LIPOPROTEIN"/>
    <property type="match status" value="1"/>
</dbReference>
<dbReference type="Proteomes" id="UP001283361">
    <property type="component" value="Unassembled WGS sequence"/>
</dbReference>
<comment type="caution">
    <text evidence="1">The sequence shown here is derived from an EMBL/GenBank/DDBJ whole genome shotgun (WGS) entry which is preliminary data.</text>
</comment>
<gene>
    <name evidence="1" type="ORF">RRG08_042179</name>
</gene>
<protein>
    <submittedName>
        <fullName evidence="1">Uncharacterized protein</fullName>
    </submittedName>
</protein>
<evidence type="ECO:0000313" key="2">
    <source>
        <dbReference type="Proteomes" id="UP001283361"/>
    </source>
</evidence>
<sequence length="77" mass="8807">MSQTIRHIIQTMVAMSASCDVALLSCCFMDQYFVCLWIQRRYRRVVEAVLGCFRRSITISLVLSYAQGYSRCNASGK</sequence>
<dbReference type="AlphaFoldDB" id="A0AAE0Z5X5"/>
<keyword evidence="2" id="KW-1185">Reference proteome</keyword>
<dbReference type="EMBL" id="JAWDGP010004565">
    <property type="protein sequence ID" value="KAK3763389.1"/>
    <property type="molecule type" value="Genomic_DNA"/>
</dbReference>
<name>A0AAE0Z5X5_9GAST</name>
<reference evidence="1" key="1">
    <citation type="journal article" date="2023" name="G3 (Bethesda)">
        <title>A reference genome for the long-term kleptoplast-retaining sea slug Elysia crispata morphotype clarki.</title>
        <authorList>
            <person name="Eastman K.E."/>
            <person name="Pendleton A.L."/>
            <person name="Shaikh M.A."/>
            <person name="Suttiyut T."/>
            <person name="Ogas R."/>
            <person name="Tomko P."/>
            <person name="Gavelis G."/>
            <person name="Widhalm J.R."/>
            <person name="Wisecaver J.H."/>
        </authorList>
    </citation>
    <scope>NUCLEOTIDE SEQUENCE</scope>
    <source>
        <strain evidence="1">ECLA1</strain>
    </source>
</reference>
<organism evidence="1 2">
    <name type="scientific">Elysia crispata</name>
    <name type="common">lettuce slug</name>
    <dbReference type="NCBI Taxonomy" id="231223"/>
    <lineage>
        <taxon>Eukaryota</taxon>
        <taxon>Metazoa</taxon>
        <taxon>Spiralia</taxon>
        <taxon>Lophotrochozoa</taxon>
        <taxon>Mollusca</taxon>
        <taxon>Gastropoda</taxon>
        <taxon>Heterobranchia</taxon>
        <taxon>Euthyneura</taxon>
        <taxon>Panpulmonata</taxon>
        <taxon>Sacoglossa</taxon>
        <taxon>Placobranchoidea</taxon>
        <taxon>Plakobranchidae</taxon>
        <taxon>Elysia</taxon>
    </lineage>
</organism>
<proteinExistence type="predicted"/>